<organism evidence="1 2">
    <name type="scientific">Nonomuraea spiralis</name>
    <dbReference type="NCBI Taxonomy" id="46182"/>
    <lineage>
        <taxon>Bacteria</taxon>
        <taxon>Bacillati</taxon>
        <taxon>Actinomycetota</taxon>
        <taxon>Actinomycetes</taxon>
        <taxon>Streptosporangiales</taxon>
        <taxon>Streptosporangiaceae</taxon>
        <taxon>Nonomuraea</taxon>
    </lineage>
</organism>
<proteinExistence type="predicted"/>
<dbReference type="RefSeq" id="WP_189648481.1">
    <property type="nucleotide sequence ID" value="NZ_BMRC01000007.1"/>
</dbReference>
<evidence type="ECO:0000313" key="1">
    <source>
        <dbReference type="EMBL" id="MFB9208131.1"/>
    </source>
</evidence>
<keyword evidence="2" id="KW-1185">Reference proteome</keyword>
<reference evidence="1 2" key="1">
    <citation type="submission" date="2024-09" db="EMBL/GenBank/DDBJ databases">
        <authorList>
            <person name="Sun Q."/>
            <person name="Mori K."/>
        </authorList>
    </citation>
    <scope>NUCLEOTIDE SEQUENCE [LARGE SCALE GENOMIC DNA]</scope>
    <source>
        <strain evidence="1 2">CCM 3426</strain>
    </source>
</reference>
<accession>A0ABV5IU95</accession>
<protein>
    <submittedName>
        <fullName evidence="1">Uncharacterized protein</fullName>
    </submittedName>
</protein>
<dbReference type="EMBL" id="JBHMEI010000067">
    <property type="protein sequence ID" value="MFB9208131.1"/>
    <property type="molecule type" value="Genomic_DNA"/>
</dbReference>
<comment type="caution">
    <text evidence="1">The sequence shown here is derived from an EMBL/GenBank/DDBJ whole genome shotgun (WGS) entry which is preliminary data.</text>
</comment>
<dbReference type="Proteomes" id="UP001589647">
    <property type="component" value="Unassembled WGS sequence"/>
</dbReference>
<evidence type="ECO:0000313" key="2">
    <source>
        <dbReference type="Proteomes" id="UP001589647"/>
    </source>
</evidence>
<name>A0ABV5IU95_9ACTN</name>
<gene>
    <name evidence="1" type="ORF">ACFFV7_43605</name>
</gene>
<sequence length="179" mass="18996">MPETASPAPSDGPLGTAPTIEEAARTILLDVAPEDVRFLPLACADFFGDPAARRRAVRATLRGRERDQPTGFATGEGMQLVLGVVLTLLNGVACEVLTGMATERVDRLRAGWRDRRRRRALTSSVAPQAERTPLPRVSAVDAAAIGRQAADIVRAAGLPEEAAQRVSTLLAAALIDPRP</sequence>